<sequence>MGEIAAWCLNENPVGRPEMREIVALLSQLMTSAVEWEASLGGNSQVFSGLFTGR</sequence>
<reference evidence="1 2" key="3">
    <citation type="journal article" date="2010" name="BMC Genomics">
        <title>Transcriptome sequencing and comparative analysis of cucumber flowers with different sex types.</title>
        <authorList>
            <person name="Guo S."/>
            <person name="Zheng Y."/>
            <person name="Joung J.G."/>
            <person name="Liu S."/>
            <person name="Zhang Z."/>
            <person name="Crasta O.R."/>
            <person name="Sobral B.W."/>
            <person name="Xu Y."/>
            <person name="Huang S."/>
            <person name="Fei Z."/>
        </authorList>
    </citation>
    <scope>NUCLEOTIDE SEQUENCE [LARGE SCALE GENOMIC DNA]</scope>
    <source>
        <strain evidence="2">cv. 9930</strain>
    </source>
</reference>
<evidence type="ECO:0008006" key="3">
    <source>
        <dbReference type="Google" id="ProtNLM"/>
    </source>
</evidence>
<organism evidence="1 2">
    <name type="scientific">Cucumis sativus</name>
    <name type="common">Cucumber</name>
    <dbReference type="NCBI Taxonomy" id="3659"/>
    <lineage>
        <taxon>Eukaryota</taxon>
        <taxon>Viridiplantae</taxon>
        <taxon>Streptophyta</taxon>
        <taxon>Embryophyta</taxon>
        <taxon>Tracheophyta</taxon>
        <taxon>Spermatophyta</taxon>
        <taxon>Magnoliopsida</taxon>
        <taxon>eudicotyledons</taxon>
        <taxon>Gunneridae</taxon>
        <taxon>Pentapetalae</taxon>
        <taxon>rosids</taxon>
        <taxon>fabids</taxon>
        <taxon>Cucurbitales</taxon>
        <taxon>Cucurbitaceae</taxon>
        <taxon>Benincaseae</taxon>
        <taxon>Cucumis</taxon>
    </lineage>
</organism>
<reference evidence="1 2" key="1">
    <citation type="journal article" date="2009" name="Nat. Genet.">
        <title>The genome of the cucumber, Cucumis sativus L.</title>
        <authorList>
            <person name="Huang S."/>
            <person name="Li R."/>
            <person name="Zhang Z."/>
            <person name="Li L."/>
            <person name="Gu X."/>
            <person name="Fan W."/>
            <person name="Lucas W.J."/>
            <person name="Wang X."/>
            <person name="Xie B."/>
            <person name="Ni P."/>
            <person name="Ren Y."/>
            <person name="Zhu H."/>
            <person name="Li J."/>
            <person name="Lin K."/>
            <person name="Jin W."/>
            <person name="Fei Z."/>
            <person name="Li G."/>
            <person name="Staub J."/>
            <person name="Kilian A."/>
            <person name="van der Vossen E.A."/>
            <person name="Wu Y."/>
            <person name="Guo J."/>
            <person name="He J."/>
            <person name="Jia Z."/>
            <person name="Ren Y."/>
            <person name="Tian G."/>
            <person name="Lu Y."/>
            <person name="Ruan J."/>
            <person name="Qian W."/>
            <person name="Wang M."/>
            <person name="Huang Q."/>
            <person name="Li B."/>
            <person name="Xuan Z."/>
            <person name="Cao J."/>
            <person name="Asan"/>
            <person name="Wu Z."/>
            <person name="Zhang J."/>
            <person name="Cai Q."/>
            <person name="Bai Y."/>
            <person name="Zhao B."/>
            <person name="Han Y."/>
            <person name="Li Y."/>
            <person name="Li X."/>
            <person name="Wang S."/>
            <person name="Shi Q."/>
            <person name="Liu S."/>
            <person name="Cho W.K."/>
            <person name="Kim J.Y."/>
            <person name="Xu Y."/>
            <person name="Heller-Uszynska K."/>
            <person name="Miao H."/>
            <person name="Cheng Z."/>
            <person name="Zhang S."/>
            <person name="Wu J."/>
            <person name="Yang Y."/>
            <person name="Kang H."/>
            <person name="Li M."/>
            <person name="Liang H."/>
            <person name="Ren X."/>
            <person name="Shi Z."/>
            <person name="Wen M."/>
            <person name="Jian M."/>
            <person name="Yang H."/>
            <person name="Zhang G."/>
            <person name="Yang Z."/>
            <person name="Chen R."/>
            <person name="Liu S."/>
            <person name="Li J."/>
            <person name="Ma L."/>
            <person name="Liu H."/>
            <person name="Zhou Y."/>
            <person name="Zhao J."/>
            <person name="Fang X."/>
            <person name="Li G."/>
            <person name="Fang L."/>
            <person name="Li Y."/>
            <person name="Liu D."/>
            <person name="Zheng H."/>
            <person name="Zhang Y."/>
            <person name="Qin N."/>
            <person name="Li Z."/>
            <person name="Yang G."/>
            <person name="Yang S."/>
            <person name="Bolund L."/>
            <person name="Kristiansen K."/>
            <person name="Zheng H."/>
            <person name="Li S."/>
            <person name="Zhang X."/>
            <person name="Yang H."/>
            <person name="Wang J."/>
            <person name="Sun R."/>
            <person name="Zhang B."/>
            <person name="Jiang S."/>
            <person name="Wang J."/>
            <person name="Du Y."/>
            <person name="Li S."/>
        </authorList>
    </citation>
    <scope>NUCLEOTIDE SEQUENCE [LARGE SCALE GENOMIC DNA]</scope>
    <source>
        <strain evidence="2">cv. 9930</strain>
    </source>
</reference>
<evidence type="ECO:0000313" key="2">
    <source>
        <dbReference type="Proteomes" id="UP000029981"/>
    </source>
</evidence>
<reference evidence="1 2" key="2">
    <citation type="journal article" date="2009" name="PLoS ONE">
        <title>An integrated genetic and cytogenetic map of the cucumber genome.</title>
        <authorList>
            <person name="Ren Y."/>
            <person name="Zhang Z."/>
            <person name="Liu J."/>
            <person name="Staub J.E."/>
            <person name="Han Y."/>
            <person name="Cheng Z."/>
            <person name="Li X."/>
            <person name="Lu J."/>
            <person name="Miao H."/>
            <person name="Kang H."/>
            <person name="Xie B."/>
            <person name="Gu X."/>
            <person name="Wang X."/>
            <person name="Du Y."/>
            <person name="Jin W."/>
            <person name="Huang S."/>
        </authorList>
    </citation>
    <scope>NUCLEOTIDE SEQUENCE [LARGE SCALE GENOMIC DNA]</scope>
    <source>
        <strain evidence="2">cv. 9930</strain>
    </source>
</reference>
<dbReference type="STRING" id="3659.A0A0A0KVJ0"/>
<dbReference type="Gramene" id="KGN51771">
    <property type="protein sequence ID" value="KGN51771"/>
    <property type="gene ID" value="Csa_5G598790"/>
</dbReference>
<protein>
    <recommendedName>
        <fullName evidence="3">Serine-threonine/tyrosine-protein kinase catalytic domain-containing protein</fullName>
    </recommendedName>
</protein>
<dbReference type="Proteomes" id="UP000029981">
    <property type="component" value="Chromosome 5"/>
</dbReference>
<gene>
    <name evidence="1" type="ORF">Csa_5G598790</name>
</gene>
<reference evidence="1 2" key="4">
    <citation type="journal article" date="2011" name="BMC Genomics">
        <title>RNA-Seq improves annotation of protein-coding genes in the cucumber genome.</title>
        <authorList>
            <person name="Li Z."/>
            <person name="Zhang Z."/>
            <person name="Yan P."/>
            <person name="Huang S."/>
            <person name="Fei Z."/>
            <person name="Lin K."/>
        </authorList>
    </citation>
    <scope>NUCLEOTIDE SEQUENCE [LARGE SCALE GENOMIC DNA]</scope>
    <source>
        <strain evidence="2">cv. 9930</strain>
    </source>
</reference>
<keyword evidence="2" id="KW-1185">Reference proteome</keyword>
<evidence type="ECO:0000313" key="1">
    <source>
        <dbReference type="EMBL" id="KGN51771.1"/>
    </source>
</evidence>
<proteinExistence type="predicted"/>
<dbReference type="EMBL" id="CM002926">
    <property type="protein sequence ID" value="KGN51771.1"/>
    <property type="molecule type" value="Genomic_DNA"/>
</dbReference>
<accession>A0A0A0KVJ0</accession>
<dbReference type="AlphaFoldDB" id="A0A0A0KVJ0"/>
<name>A0A0A0KVJ0_CUCSA</name>